<evidence type="ECO:0000313" key="3">
    <source>
        <dbReference type="Proteomes" id="UP000003244"/>
    </source>
</evidence>
<dbReference type="EMBL" id="ADGQ01000057">
    <property type="protein sequence ID" value="EFM64526.1"/>
    <property type="molecule type" value="Genomic_DNA"/>
</dbReference>
<evidence type="ECO:0000256" key="1">
    <source>
        <dbReference type="SAM" id="Phobius"/>
    </source>
</evidence>
<protein>
    <recommendedName>
        <fullName evidence="4">ABC transporter permease</fullName>
    </recommendedName>
</protein>
<evidence type="ECO:0000313" key="2">
    <source>
        <dbReference type="EMBL" id="EFM64526.1"/>
    </source>
</evidence>
<gene>
    <name evidence="2" type="ORF">HMPREF0634_0493</name>
</gene>
<dbReference type="eggNOG" id="COG4905">
    <property type="taxonomic scope" value="Bacteria"/>
</dbReference>
<keyword evidence="3" id="KW-1185">Reference proteome</keyword>
<feature type="transmembrane region" description="Helical" evidence="1">
    <location>
        <begin position="43"/>
        <end position="65"/>
    </location>
</feature>
<dbReference type="AlphaFoldDB" id="E0E3J9"/>
<evidence type="ECO:0008006" key="4">
    <source>
        <dbReference type="Google" id="ProtNLM"/>
    </source>
</evidence>
<dbReference type="Proteomes" id="UP000003244">
    <property type="component" value="Unassembled WGS sequence"/>
</dbReference>
<dbReference type="Pfam" id="PF06541">
    <property type="entry name" value="ABC_trans_CmpB"/>
    <property type="match status" value="1"/>
</dbReference>
<dbReference type="GeneID" id="84800838"/>
<comment type="caution">
    <text evidence="2">The sequence shown here is derived from an EMBL/GenBank/DDBJ whole genome shotgun (WGS) entry which is preliminary data.</text>
</comment>
<proteinExistence type="predicted"/>
<feature type="transmembrane region" description="Helical" evidence="1">
    <location>
        <begin position="114"/>
        <end position="131"/>
    </location>
</feature>
<keyword evidence="1" id="KW-0472">Membrane</keyword>
<dbReference type="InterPro" id="IPR010540">
    <property type="entry name" value="CmpB_TMEM229"/>
</dbReference>
<dbReference type="STRING" id="596315.HMPREF0634_0493"/>
<sequence>MNLLLDNKQIFIWILYFFIYAFIGWLLEVVYHVVKQGKFVNRGMLAGVICPIYGFGSVVLAYILFPVKDNILILFFGSAFICTFLEYIAGFILDKCFHKRWWDYSDNKFNLGGYVCLEFLLYWGAGGLILIRDVHSSIVNVVSLIPFKLLIGLDIVFVIIFIVDFISTVQAILKFNKKLKLLSEMREDLYKISDKVGAEVADRTLNVMDKAELLSKFTARERRIFRAFPSMREERYIEAFSELRERFEEWQSKQKNRHKLGEK</sequence>
<keyword evidence="1" id="KW-1133">Transmembrane helix</keyword>
<organism evidence="2 3">
    <name type="scientific">Peptostreptococcus stomatis DSM 17678</name>
    <dbReference type="NCBI Taxonomy" id="596315"/>
    <lineage>
        <taxon>Bacteria</taxon>
        <taxon>Bacillati</taxon>
        <taxon>Bacillota</taxon>
        <taxon>Clostridia</taxon>
        <taxon>Peptostreptococcales</taxon>
        <taxon>Peptostreptococcaceae</taxon>
        <taxon>Peptostreptococcus</taxon>
    </lineage>
</organism>
<reference evidence="2 3" key="1">
    <citation type="submission" date="2010-08" db="EMBL/GenBank/DDBJ databases">
        <authorList>
            <person name="Harkins D.M."/>
            <person name="Madupu R."/>
            <person name="Durkin A.S."/>
            <person name="Torralba M."/>
            <person name="Methe B."/>
            <person name="Sutton G.G."/>
            <person name="Nelson K.E."/>
        </authorList>
    </citation>
    <scope>NUCLEOTIDE SEQUENCE [LARGE SCALE GENOMIC DNA]</scope>
    <source>
        <strain evidence="2 3">DSM 17678</strain>
    </source>
</reference>
<dbReference type="OrthoDB" id="9789229at2"/>
<feature type="transmembrane region" description="Helical" evidence="1">
    <location>
        <begin position="71"/>
        <end position="93"/>
    </location>
</feature>
<name>E0E3J9_9FIRM</name>
<feature type="transmembrane region" description="Helical" evidence="1">
    <location>
        <begin position="12"/>
        <end position="31"/>
    </location>
</feature>
<feature type="transmembrane region" description="Helical" evidence="1">
    <location>
        <begin position="151"/>
        <end position="173"/>
    </location>
</feature>
<keyword evidence="1" id="KW-0812">Transmembrane</keyword>
<accession>E0E3J9</accession>
<dbReference type="RefSeq" id="WP_007789823.1">
    <property type="nucleotide sequence ID" value="NZ_ADGQ01000057.1"/>
</dbReference>